<comment type="caution">
    <text evidence="3">The sequence shown here is derived from an EMBL/GenBank/DDBJ whole genome shotgun (WGS) entry which is preliminary data.</text>
</comment>
<feature type="region of interest" description="Disordered" evidence="1">
    <location>
        <begin position="128"/>
        <end position="167"/>
    </location>
</feature>
<name>A0A371YUI8_9GAMM</name>
<feature type="compositionally biased region" description="Low complexity" evidence="1">
    <location>
        <begin position="154"/>
        <end position="167"/>
    </location>
</feature>
<evidence type="ECO:0000256" key="1">
    <source>
        <dbReference type="SAM" id="MobiDB-lite"/>
    </source>
</evidence>
<sequence length="167" mass="19106">MRQFFLALFIVFAVGCNYFVSTDQIAQDVKTQIQNEFDTQAQFKDYHFKVLNLTVVKQAGNQYKGLAEVEYEGQTHRIAVNILMDGERYIWEIPAENFNFVRNIELEKYQKELDAKLQSIQLEAEDHLSYSKPEADTDAVADDAEYYSEEDPQSAASEAVAAADIVE</sequence>
<reference evidence="5" key="3">
    <citation type="journal article" date="2019" name="Int. J. Syst. Evol. Microbiol.">
        <title>The Global Catalogue of Microorganisms (GCM) 10K type strain sequencing project: providing services to taxonomists for standard genome sequencing and annotation.</title>
        <authorList>
            <consortium name="The Broad Institute Genomics Platform"/>
            <consortium name="The Broad Institute Genome Sequencing Center for Infectious Disease"/>
            <person name="Wu L."/>
            <person name="Ma J."/>
        </authorList>
    </citation>
    <scope>NUCLEOTIDE SEQUENCE [LARGE SCALE GENOMIC DNA]</scope>
    <source>
        <strain evidence="5">KCTC 62575</strain>
    </source>
</reference>
<dbReference type="EMBL" id="JBHRSF010000005">
    <property type="protein sequence ID" value="MFC2994155.1"/>
    <property type="molecule type" value="Genomic_DNA"/>
</dbReference>
<dbReference type="PROSITE" id="PS51257">
    <property type="entry name" value="PROKAR_LIPOPROTEIN"/>
    <property type="match status" value="1"/>
</dbReference>
<evidence type="ECO:0000313" key="4">
    <source>
        <dbReference type="Proteomes" id="UP000240957"/>
    </source>
</evidence>
<protein>
    <submittedName>
        <fullName evidence="3">Uncharacterized protein</fullName>
    </submittedName>
</protein>
<dbReference type="AlphaFoldDB" id="A0A371YUI8"/>
<keyword evidence="5" id="KW-1185">Reference proteome</keyword>
<reference evidence="3 4" key="2">
    <citation type="submission" date="2018-08" db="EMBL/GenBank/DDBJ databases">
        <title>The draft genome of Acinetobacter sichuanensis strain WCHAc060041.</title>
        <authorList>
            <person name="Qin J."/>
            <person name="Feng Y."/>
            <person name="Zong Z."/>
        </authorList>
    </citation>
    <scope>NUCLEOTIDE SEQUENCE [LARGE SCALE GENOMIC DNA]</scope>
    <source>
        <strain evidence="3 4">WCHAc060041</strain>
    </source>
</reference>
<evidence type="ECO:0000313" key="2">
    <source>
        <dbReference type="EMBL" id="MFC2994155.1"/>
    </source>
</evidence>
<evidence type="ECO:0000313" key="3">
    <source>
        <dbReference type="EMBL" id="RFC85131.1"/>
    </source>
</evidence>
<dbReference type="RefSeq" id="WP_107006729.1">
    <property type="nucleotide sequence ID" value="NZ_JAVIDQ010000003.1"/>
</dbReference>
<organism evidence="3 4">
    <name type="scientific">Acinetobacter sichuanensis</name>
    <dbReference type="NCBI Taxonomy" id="2136183"/>
    <lineage>
        <taxon>Bacteria</taxon>
        <taxon>Pseudomonadati</taxon>
        <taxon>Pseudomonadota</taxon>
        <taxon>Gammaproteobacteria</taxon>
        <taxon>Moraxellales</taxon>
        <taxon>Moraxellaceae</taxon>
        <taxon>Acinetobacter</taxon>
    </lineage>
</organism>
<gene>
    <name evidence="2" type="ORF">ACFODO_02490</name>
    <name evidence="3" type="ORF">C9E89_001770</name>
</gene>
<proteinExistence type="predicted"/>
<dbReference type="Proteomes" id="UP001595455">
    <property type="component" value="Unassembled WGS sequence"/>
</dbReference>
<feature type="compositionally biased region" description="Acidic residues" evidence="1">
    <location>
        <begin position="136"/>
        <end position="152"/>
    </location>
</feature>
<accession>A0A371YUI8</accession>
<evidence type="ECO:0000313" key="5">
    <source>
        <dbReference type="Proteomes" id="UP001595455"/>
    </source>
</evidence>
<dbReference type="Proteomes" id="UP000240957">
    <property type="component" value="Unassembled WGS sequence"/>
</dbReference>
<dbReference type="EMBL" id="PYIX02000002">
    <property type="protein sequence ID" value="RFC85131.1"/>
    <property type="molecule type" value="Genomic_DNA"/>
</dbReference>
<reference evidence="2" key="1">
    <citation type="journal article" date="2014" name="Int. J. Syst. Evol. Microbiol.">
        <title>Complete genome of a new Firmicutes species belonging to the dominant human colonic microbiota ('Ruminococcus bicirculans') reveals two chromosomes and a selective capacity to utilize plant glucans.</title>
        <authorList>
            <consortium name="NISC Comparative Sequencing Program"/>
            <person name="Wegmann U."/>
            <person name="Louis P."/>
            <person name="Goesmann A."/>
            <person name="Henrissat B."/>
            <person name="Duncan S.H."/>
            <person name="Flint H.J."/>
        </authorList>
    </citation>
    <scope>NUCLEOTIDE SEQUENCE</scope>
    <source>
        <strain evidence="2">KCTC 62575</strain>
    </source>
</reference>
<dbReference type="OrthoDB" id="6691038at2"/>
<reference evidence="2" key="4">
    <citation type="submission" date="2024-09" db="EMBL/GenBank/DDBJ databases">
        <authorList>
            <person name="Sun Q."/>
            <person name="Mori K."/>
        </authorList>
    </citation>
    <scope>NUCLEOTIDE SEQUENCE</scope>
    <source>
        <strain evidence="2">KCTC 62575</strain>
    </source>
</reference>